<dbReference type="InterPro" id="IPR042100">
    <property type="entry name" value="Bug_dom1"/>
</dbReference>
<feature type="signal peptide" evidence="2">
    <location>
        <begin position="1"/>
        <end position="28"/>
    </location>
</feature>
<proteinExistence type="inferred from homology"/>
<dbReference type="AlphaFoldDB" id="A0A2S0N6R7"/>
<dbReference type="Gene3D" id="3.40.190.10">
    <property type="entry name" value="Periplasmic binding protein-like II"/>
    <property type="match status" value="1"/>
</dbReference>
<sequence>MLLMITRRTTLAGLAGVLAVPAIRTASAQDAWPSRPVRMIVPFPPGGSTDVLARVIAENLSKEIGQTVVIENRPGSAGNVGVNAVAKAEPDGYTIGVSTIGPLSAHIELYRNLPFNPLTDFTYIADIYEIPNVLVVNPQTPVSTVQEFIAWVKAKGEGKASYGTPGLGTTAHLSTEFLSRKVGMKPLHVPYRTGAVAVQDLIAGRIDFMFDNLPTIIGQIQGKTIKAIAVSTAKRWPGLPEIPTMIEGGVADFDVTSWSGMIAPKGLPDAVTKKLVDAHIKIGQDPAFVKRFQELGALATMKGPDALKARMATEIPRWAEVVRAAGAKVE</sequence>
<evidence type="ECO:0000256" key="1">
    <source>
        <dbReference type="ARBA" id="ARBA00006987"/>
    </source>
</evidence>
<evidence type="ECO:0000313" key="4">
    <source>
        <dbReference type="Proteomes" id="UP000237889"/>
    </source>
</evidence>
<keyword evidence="4" id="KW-1185">Reference proteome</keyword>
<dbReference type="OrthoDB" id="9780943at2"/>
<dbReference type="SUPFAM" id="SSF53850">
    <property type="entry name" value="Periplasmic binding protein-like II"/>
    <property type="match status" value="1"/>
</dbReference>
<dbReference type="Pfam" id="PF03401">
    <property type="entry name" value="TctC"/>
    <property type="match status" value="1"/>
</dbReference>
<dbReference type="PANTHER" id="PTHR42928">
    <property type="entry name" value="TRICARBOXYLATE-BINDING PROTEIN"/>
    <property type="match status" value="1"/>
</dbReference>
<reference evidence="3 4" key="1">
    <citation type="submission" date="2018-03" db="EMBL/GenBank/DDBJ databases">
        <title>Genome sequencing of Phreatobacter sp.</title>
        <authorList>
            <person name="Kim S.-J."/>
            <person name="Heo J."/>
            <person name="Kwon S.-W."/>
        </authorList>
    </citation>
    <scope>NUCLEOTIDE SEQUENCE [LARGE SCALE GENOMIC DNA]</scope>
    <source>
        <strain evidence="3 4">S-12</strain>
    </source>
</reference>
<dbReference type="Gene3D" id="3.40.190.150">
    <property type="entry name" value="Bordetella uptake gene, domain 1"/>
    <property type="match status" value="1"/>
</dbReference>
<dbReference type="EMBL" id="CP027668">
    <property type="protein sequence ID" value="AVO43806.1"/>
    <property type="molecule type" value="Genomic_DNA"/>
</dbReference>
<evidence type="ECO:0000256" key="2">
    <source>
        <dbReference type="SAM" id="SignalP"/>
    </source>
</evidence>
<evidence type="ECO:0000313" key="3">
    <source>
        <dbReference type="EMBL" id="AVO43806.1"/>
    </source>
</evidence>
<comment type="similarity">
    <text evidence="1">Belongs to the UPF0065 (bug) family.</text>
</comment>
<dbReference type="InterPro" id="IPR005064">
    <property type="entry name" value="BUG"/>
</dbReference>
<protein>
    <submittedName>
        <fullName evidence="3">Tripartite tricarboxylate transporter substrate binding protein</fullName>
    </submittedName>
</protein>
<keyword evidence="2" id="KW-0732">Signal</keyword>
<dbReference type="KEGG" id="phr:C6569_01250"/>
<name>A0A2S0N6R7_9HYPH</name>
<accession>A0A2S0N6R7</accession>
<feature type="chain" id="PRO_5015540375" evidence="2">
    <location>
        <begin position="29"/>
        <end position="330"/>
    </location>
</feature>
<dbReference type="Proteomes" id="UP000237889">
    <property type="component" value="Chromosome"/>
</dbReference>
<dbReference type="PIRSF" id="PIRSF017082">
    <property type="entry name" value="YflP"/>
    <property type="match status" value="1"/>
</dbReference>
<organism evidence="3 4">
    <name type="scientific">Phreatobacter cathodiphilus</name>
    <dbReference type="NCBI Taxonomy" id="1868589"/>
    <lineage>
        <taxon>Bacteria</taxon>
        <taxon>Pseudomonadati</taxon>
        <taxon>Pseudomonadota</taxon>
        <taxon>Alphaproteobacteria</taxon>
        <taxon>Hyphomicrobiales</taxon>
        <taxon>Phreatobacteraceae</taxon>
        <taxon>Phreatobacter</taxon>
    </lineage>
</organism>
<gene>
    <name evidence="3" type="ORF">C6569_01250</name>
</gene>
<dbReference type="CDD" id="cd07012">
    <property type="entry name" value="PBP2_Bug_TTT"/>
    <property type="match status" value="1"/>
</dbReference>
<dbReference type="PANTHER" id="PTHR42928:SF5">
    <property type="entry name" value="BLR1237 PROTEIN"/>
    <property type="match status" value="1"/>
</dbReference>